<keyword evidence="10" id="KW-1185">Reference proteome</keyword>
<feature type="transmembrane region" description="Helical" evidence="6">
    <location>
        <begin position="462"/>
        <end position="487"/>
    </location>
</feature>
<proteinExistence type="predicted"/>
<keyword evidence="4 6" id="KW-1133">Transmembrane helix</keyword>
<feature type="transmembrane region" description="Helical" evidence="6">
    <location>
        <begin position="795"/>
        <end position="823"/>
    </location>
</feature>
<reference evidence="10" key="1">
    <citation type="journal article" date="2019" name="Int. J. Syst. Evol. Microbiol.">
        <title>The Global Catalogue of Microorganisms (GCM) 10K type strain sequencing project: providing services to taxonomists for standard genome sequencing and annotation.</title>
        <authorList>
            <consortium name="The Broad Institute Genomics Platform"/>
            <consortium name="The Broad Institute Genome Sequencing Center for Infectious Disease"/>
            <person name="Wu L."/>
            <person name="Ma J."/>
        </authorList>
    </citation>
    <scope>NUCLEOTIDE SEQUENCE [LARGE SCALE GENOMIC DNA]</scope>
    <source>
        <strain evidence="10">CCUG 55608</strain>
    </source>
</reference>
<evidence type="ECO:0000256" key="1">
    <source>
        <dbReference type="ARBA" id="ARBA00004651"/>
    </source>
</evidence>
<feature type="domain" description="MacB-like periplasmic core" evidence="8">
    <location>
        <begin position="520"/>
        <end position="682"/>
    </location>
</feature>
<dbReference type="Pfam" id="PF02687">
    <property type="entry name" value="FtsX"/>
    <property type="match status" value="2"/>
</dbReference>
<evidence type="ECO:0000256" key="5">
    <source>
        <dbReference type="ARBA" id="ARBA00023136"/>
    </source>
</evidence>
<protein>
    <submittedName>
        <fullName evidence="9">ABC transporter permease</fullName>
    </submittedName>
</protein>
<evidence type="ECO:0000256" key="2">
    <source>
        <dbReference type="ARBA" id="ARBA00022475"/>
    </source>
</evidence>
<dbReference type="RefSeq" id="WP_379884237.1">
    <property type="nucleotide sequence ID" value="NZ_JBHTLP010000007.1"/>
</dbReference>
<feature type="domain" description="ABC3 transporter permease C-terminal" evidence="7">
    <location>
        <begin position="376"/>
        <end position="492"/>
    </location>
</feature>
<evidence type="ECO:0000259" key="7">
    <source>
        <dbReference type="Pfam" id="PF02687"/>
    </source>
</evidence>
<comment type="caution">
    <text evidence="9">The sequence shown here is derived from an EMBL/GenBank/DDBJ whole genome shotgun (WGS) entry which is preliminary data.</text>
</comment>
<evidence type="ECO:0000259" key="8">
    <source>
        <dbReference type="Pfam" id="PF12704"/>
    </source>
</evidence>
<feature type="transmembrane region" description="Helical" evidence="6">
    <location>
        <begin position="843"/>
        <end position="868"/>
    </location>
</feature>
<feature type="transmembrane region" description="Helical" evidence="6">
    <location>
        <begin position="513"/>
        <end position="531"/>
    </location>
</feature>
<gene>
    <name evidence="9" type="ORF">ACFQ4C_08720</name>
</gene>
<keyword evidence="2" id="KW-1003">Cell membrane</keyword>
<comment type="subcellular location">
    <subcellularLocation>
        <location evidence="1">Cell membrane</location>
        <topology evidence="1">Multi-pass membrane protein</topology>
    </subcellularLocation>
</comment>
<evidence type="ECO:0000313" key="10">
    <source>
        <dbReference type="Proteomes" id="UP001597116"/>
    </source>
</evidence>
<accession>A0ABW3Q404</accession>
<feature type="domain" description="MacB-like periplasmic core" evidence="8">
    <location>
        <begin position="110"/>
        <end position="326"/>
    </location>
</feature>
<dbReference type="InterPro" id="IPR003838">
    <property type="entry name" value="ABC3_permease_C"/>
</dbReference>
<keyword evidence="3 6" id="KW-0812">Transmembrane</keyword>
<evidence type="ECO:0000256" key="3">
    <source>
        <dbReference type="ARBA" id="ARBA00022692"/>
    </source>
</evidence>
<dbReference type="InterPro" id="IPR025857">
    <property type="entry name" value="MacB_PCD"/>
</dbReference>
<feature type="transmembrane region" description="Helical" evidence="6">
    <location>
        <begin position="762"/>
        <end position="783"/>
    </location>
</feature>
<feature type="transmembrane region" description="Helical" evidence="6">
    <location>
        <begin position="425"/>
        <end position="447"/>
    </location>
</feature>
<feature type="transmembrane region" description="Helical" evidence="6">
    <location>
        <begin position="109"/>
        <end position="130"/>
    </location>
</feature>
<evidence type="ECO:0000256" key="4">
    <source>
        <dbReference type="ARBA" id="ARBA00022989"/>
    </source>
</evidence>
<feature type="domain" description="ABC3 transporter permease C-terminal" evidence="7">
    <location>
        <begin position="762"/>
        <end position="862"/>
    </location>
</feature>
<feature type="transmembrane region" description="Helical" evidence="6">
    <location>
        <begin position="373"/>
        <end position="392"/>
    </location>
</feature>
<dbReference type="PANTHER" id="PTHR30572:SF18">
    <property type="entry name" value="ABC-TYPE MACROLIDE FAMILY EXPORT SYSTEM PERMEASE COMPONENT 2"/>
    <property type="match status" value="1"/>
</dbReference>
<dbReference type="EMBL" id="JBHTLP010000007">
    <property type="protein sequence ID" value="MFD1141189.1"/>
    <property type="molecule type" value="Genomic_DNA"/>
</dbReference>
<dbReference type="NCBIfam" id="NF038404">
    <property type="entry name" value="perm_prefix_2"/>
    <property type="match status" value="1"/>
</dbReference>
<sequence length="882" mass="98819">MKKTSASGPTQNPTNGRATPRATRLLRWFLAPHRLEELEDDLEELFHQRVEQIGLRQARWRYARDVISLMRPEFIRRHPEEYPNPTNITMIRNYLTVALRTLIRAKSYALINITGLAVGMAACALIILWIQSELTYDRFYRKTDRLFQVYNRDTFSGNTQVWETTPRPLAPVLKREYPDIEEATRYRPTRVVLNAHDKSLSLEGAFADPAFLNLFDLPFITGHPQTALSEPKGMVITKSLAEKLFGTAQALGKTIQVDQKDRFAVTGILDDWPPNSRFSTVSYLLPYRYLVSLGWGSDDWASNNEYTFVLLKEKVNPEVAENKIKHLTAHHLKGILDDVSHRQIFLHPARQWHLYSKPENGSLVDGRIVTVRLFGLIAAVILLIAAVNFINLSTARSEKRAKEVGIRKVAGAPKRSLVFQFMGESVLLALLAGIVAFLIMVLCMPLFNTLTGKQLAIPLSSFSFWLTALAFVLLTGLLAGSYPAFYLARFQPIRVMKGTFQPVKAGFSPRKGLVVLQFTFAIVLILATLVIKQQIQYAQNRESGYDQNNLLFVALPGDSFSHYEALHQELVGSGAAISVSRSLGPLTDINTRQWGLSWPGSTKADRDVEFDRFGTDANFLQTTGTKLLAGREIDVRRYPTDSSAVMVNETAVKRMQLTNPIGTRIHFLDQDWQVVGVVNDFIFSSPYDPVNPVLISGPGRAVALGWTSIRLNPANPTTQNLELIQAIFKKYAPGYPVEYTFAAESYHAKFADEQRIGRLTSLFGGLTVFIACLGLFGLAAYTAQQRTKEIGIRKTLGASVISIVGLLTKEFVYLTGIAFLIGAPIGWYSMQQWLQGYTYRTSLSIGILMITFSFTILIVLVTVSYQAIKTALVNPVRSLRSE</sequence>
<keyword evidence="5 6" id="KW-0472">Membrane</keyword>
<dbReference type="PANTHER" id="PTHR30572">
    <property type="entry name" value="MEMBRANE COMPONENT OF TRANSPORTER-RELATED"/>
    <property type="match status" value="1"/>
</dbReference>
<dbReference type="Pfam" id="PF12704">
    <property type="entry name" value="MacB_PCD"/>
    <property type="match status" value="2"/>
</dbReference>
<evidence type="ECO:0000313" key="9">
    <source>
        <dbReference type="EMBL" id="MFD1141189.1"/>
    </source>
</evidence>
<dbReference type="InterPro" id="IPR050250">
    <property type="entry name" value="Macrolide_Exporter_MacB"/>
</dbReference>
<organism evidence="9 10">
    <name type="scientific">Larkinella insperata</name>
    <dbReference type="NCBI Taxonomy" id="332158"/>
    <lineage>
        <taxon>Bacteria</taxon>
        <taxon>Pseudomonadati</taxon>
        <taxon>Bacteroidota</taxon>
        <taxon>Cytophagia</taxon>
        <taxon>Cytophagales</taxon>
        <taxon>Spirosomataceae</taxon>
        <taxon>Larkinella</taxon>
    </lineage>
</organism>
<dbReference type="Proteomes" id="UP001597116">
    <property type="component" value="Unassembled WGS sequence"/>
</dbReference>
<name>A0ABW3Q404_9BACT</name>
<evidence type="ECO:0000256" key="6">
    <source>
        <dbReference type="SAM" id="Phobius"/>
    </source>
</evidence>
<dbReference type="InterPro" id="IPR047699">
    <property type="entry name" value="Permease_put_prefix"/>
</dbReference>